<evidence type="ECO:0000313" key="2">
    <source>
        <dbReference type="Proteomes" id="UP000245391"/>
    </source>
</evidence>
<evidence type="ECO:0000313" key="1">
    <source>
        <dbReference type="EMBL" id="PWS33830.1"/>
    </source>
</evidence>
<organism evidence="1 2">
    <name type="scientific">Pedobacter paludis</name>
    <dbReference type="NCBI Taxonomy" id="2203212"/>
    <lineage>
        <taxon>Bacteria</taxon>
        <taxon>Pseudomonadati</taxon>
        <taxon>Bacteroidota</taxon>
        <taxon>Sphingobacteriia</taxon>
        <taxon>Sphingobacteriales</taxon>
        <taxon>Sphingobacteriaceae</taxon>
        <taxon>Pedobacter</taxon>
    </lineage>
</organism>
<keyword evidence="2" id="KW-1185">Reference proteome</keyword>
<dbReference type="EMBL" id="QGNY01000001">
    <property type="protein sequence ID" value="PWS33830.1"/>
    <property type="molecule type" value="Genomic_DNA"/>
</dbReference>
<name>A0A317F3T6_9SPHI</name>
<proteinExistence type="predicted"/>
<dbReference type="RefSeq" id="WP_109928411.1">
    <property type="nucleotide sequence ID" value="NZ_QGNY01000001.1"/>
</dbReference>
<dbReference type="AlphaFoldDB" id="A0A317F3T6"/>
<dbReference type="Proteomes" id="UP000245391">
    <property type="component" value="Unassembled WGS sequence"/>
</dbReference>
<reference evidence="2" key="1">
    <citation type="submission" date="2018-05" db="EMBL/GenBank/DDBJ databases">
        <title>Pedobacter paludis sp. nov., isolated from wetland soil.</title>
        <authorList>
            <person name="Zhang Y."/>
        </authorList>
    </citation>
    <scope>NUCLEOTIDE SEQUENCE [LARGE SCALE GENOMIC DNA]</scope>
    <source>
        <strain evidence="2">R-8</strain>
    </source>
</reference>
<sequence>MLSKELNARAKSFLSELNNARHEYSFANDDEWSLTECTQAKKVTIEKEFYPVLSVQCGFEDLPGFSSMVSSLVNKQPESDLTKSNPSKDRIFLVAYCLNKKA</sequence>
<comment type="caution">
    <text evidence="1">The sequence shown here is derived from an EMBL/GenBank/DDBJ whole genome shotgun (WGS) entry which is preliminary data.</text>
</comment>
<protein>
    <submittedName>
        <fullName evidence="1">Uncharacterized protein</fullName>
    </submittedName>
</protein>
<accession>A0A317F3T6</accession>
<dbReference type="OrthoDB" id="799018at2"/>
<gene>
    <name evidence="1" type="ORF">DF947_04270</name>
</gene>